<keyword evidence="1" id="KW-1133">Transmembrane helix</keyword>
<organism evidence="2 3">
    <name type="scientific">Mycena chlorophos</name>
    <name type="common">Agaric fungus</name>
    <name type="synonym">Agaricus chlorophos</name>
    <dbReference type="NCBI Taxonomy" id="658473"/>
    <lineage>
        <taxon>Eukaryota</taxon>
        <taxon>Fungi</taxon>
        <taxon>Dikarya</taxon>
        <taxon>Basidiomycota</taxon>
        <taxon>Agaricomycotina</taxon>
        <taxon>Agaricomycetes</taxon>
        <taxon>Agaricomycetidae</taxon>
        <taxon>Agaricales</taxon>
        <taxon>Marasmiineae</taxon>
        <taxon>Mycenaceae</taxon>
        <taxon>Mycena</taxon>
    </lineage>
</organism>
<evidence type="ECO:0000313" key="2">
    <source>
        <dbReference type="EMBL" id="GAT58200.1"/>
    </source>
</evidence>
<dbReference type="Proteomes" id="UP000815677">
    <property type="component" value="Unassembled WGS sequence"/>
</dbReference>
<sequence>MRLRTRPDSSNASTEVTCSRFDFALIYSLFRYLPLPLLLLLLCFDVLKPSFLSSRLGVSLIIVPPLWHIIVPCIDTYLPTYLYSPSRIPYLIDISLVPASASRCA</sequence>
<evidence type="ECO:0000313" key="3">
    <source>
        <dbReference type="Proteomes" id="UP000815677"/>
    </source>
</evidence>
<accession>A0ABQ0M4F5</accession>
<gene>
    <name evidence="2" type="ORF">MCHLO_14658</name>
</gene>
<feature type="transmembrane region" description="Helical" evidence="1">
    <location>
        <begin position="24"/>
        <end position="44"/>
    </location>
</feature>
<keyword evidence="1" id="KW-0812">Transmembrane</keyword>
<keyword evidence="3" id="KW-1185">Reference proteome</keyword>
<dbReference type="EMBL" id="DF849584">
    <property type="protein sequence ID" value="GAT58200.1"/>
    <property type="molecule type" value="Genomic_DNA"/>
</dbReference>
<name>A0ABQ0M4F5_MYCCL</name>
<reference evidence="2" key="1">
    <citation type="submission" date="2014-09" db="EMBL/GenBank/DDBJ databases">
        <title>Genome sequence of the luminous mushroom Mycena chlorophos for searching fungal bioluminescence genes.</title>
        <authorList>
            <person name="Tanaka Y."/>
            <person name="Kasuga D."/>
            <person name="Oba Y."/>
            <person name="Hase S."/>
            <person name="Sato K."/>
            <person name="Oba Y."/>
            <person name="Sakakibara Y."/>
        </authorList>
    </citation>
    <scope>NUCLEOTIDE SEQUENCE</scope>
</reference>
<feature type="transmembrane region" description="Helical" evidence="1">
    <location>
        <begin position="56"/>
        <end position="78"/>
    </location>
</feature>
<evidence type="ECO:0000256" key="1">
    <source>
        <dbReference type="SAM" id="Phobius"/>
    </source>
</evidence>
<protein>
    <submittedName>
        <fullName evidence="2">Uncharacterized protein</fullName>
    </submittedName>
</protein>
<keyword evidence="1" id="KW-0472">Membrane</keyword>
<proteinExistence type="predicted"/>